<accession>A0A554LLV8</accession>
<dbReference type="GO" id="GO:0048476">
    <property type="term" value="C:Holliday junction resolvase complex"/>
    <property type="evidence" value="ECO:0007669"/>
    <property type="project" value="UniProtKB-UniRule"/>
</dbReference>
<dbReference type="GO" id="GO:0006281">
    <property type="term" value="P:DNA repair"/>
    <property type="evidence" value="ECO:0007669"/>
    <property type="project" value="UniProtKB-UniRule"/>
</dbReference>
<evidence type="ECO:0000256" key="3">
    <source>
        <dbReference type="ARBA" id="ARBA00023125"/>
    </source>
</evidence>
<dbReference type="SUPFAM" id="SSF46929">
    <property type="entry name" value="DNA helicase RuvA subunit, C-terminal domain"/>
    <property type="match status" value="1"/>
</dbReference>
<dbReference type="InterPro" id="IPR000085">
    <property type="entry name" value="RuvA"/>
</dbReference>
<keyword evidence="1 6" id="KW-0963">Cytoplasm</keyword>
<dbReference type="GO" id="GO:0000400">
    <property type="term" value="F:four-way junction DNA binding"/>
    <property type="evidence" value="ECO:0007669"/>
    <property type="project" value="UniProtKB-UniRule"/>
</dbReference>
<comment type="domain">
    <text evidence="6">Has three domains with a flexible linker between the domains II and III and assumes an 'L' shape. Domain III is highly mobile and contacts RuvB.</text>
</comment>
<evidence type="ECO:0000256" key="5">
    <source>
        <dbReference type="ARBA" id="ARBA00023204"/>
    </source>
</evidence>
<feature type="domain" description="DNA helicase Holliday junction RuvA type" evidence="7">
    <location>
        <begin position="1"/>
        <end position="65"/>
    </location>
</feature>
<evidence type="ECO:0000313" key="8">
    <source>
        <dbReference type="EMBL" id="TSC93619.1"/>
    </source>
</evidence>
<dbReference type="NCBIfam" id="TIGR00084">
    <property type="entry name" value="ruvA"/>
    <property type="match status" value="1"/>
</dbReference>
<comment type="caution">
    <text evidence="8">The sequence shown here is derived from an EMBL/GenBank/DDBJ whole genome shotgun (WGS) entry which is preliminary data.</text>
</comment>
<evidence type="ECO:0000256" key="1">
    <source>
        <dbReference type="ARBA" id="ARBA00022490"/>
    </source>
</evidence>
<comment type="subcellular location">
    <subcellularLocation>
        <location evidence="6">Cytoplasm</location>
    </subcellularLocation>
</comment>
<dbReference type="CDD" id="cd14332">
    <property type="entry name" value="UBA_RuvA_C"/>
    <property type="match status" value="1"/>
</dbReference>
<dbReference type="Gene3D" id="1.10.150.20">
    <property type="entry name" value="5' to 3' exonuclease, C-terminal subdomain"/>
    <property type="match status" value="1"/>
</dbReference>
<comment type="similarity">
    <text evidence="6">Belongs to the RuvA family.</text>
</comment>
<evidence type="ECO:0000256" key="4">
    <source>
        <dbReference type="ARBA" id="ARBA00023172"/>
    </source>
</evidence>
<dbReference type="EMBL" id="VMGI01000018">
    <property type="protein sequence ID" value="TSC93619.1"/>
    <property type="molecule type" value="Genomic_DNA"/>
</dbReference>
<proteinExistence type="inferred from homology"/>
<keyword evidence="8" id="KW-0378">Hydrolase</keyword>
<evidence type="ECO:0000259" key="7">
    <source>
        <dbReference type="Pfam" id="PF01330"/>
    </source>
</evidence>
<evidence type="ECO:0000256" key="2">
    <source>
        <dbReference type="ARBA" id="ARBA00022763"/>
    </source>
</evidence>
<dbReference type="Proteomes" id="UP000315589">
    <property type="component" value="Unassembled WGS sequence"/>
</dbReference>
<comment type="subunit">
    <text evidence="6">Homotetramer. Forms an RuvA(8)-RuvB(12)-Holliday junction (HJ) complex. HJ DNA is sandwiched between 2 RuvA tetramers; dsDNA enters through RuvA and exits via RuvB. An RuvB hexamer assembles on each DNA strand where it exits the tetramer. Each RuvB hexamer is contacted by two RuvA subunits (via domain III) on 2 adjacent RuvB subunits; this complex drives branch migration. In the full resolvosome a probable DNA-RuvA(4)-RuvB(12)-RuvC(2) complex forms which resolves the HJ.</text>
</comment>
<dbReference type="GO" id="GO:0005524">
    <property type="term" value="F:ATP binding"/>
    <property type="evidence" value="ECO:0007669"/>
    <property type="project" value="InterPro"/>
</dbReference>
<comment type="caution">
    <text evidence="6">Lacks conserved residue(s) required for the propagation of feature annotation.</text>
</comment>
<dbReference type="GO" id="GO:0006310">
    <property type="term" value="P:DNA recombination"/>
    <property type="evidence" value="ECO:0007669"/>
    <property type="project" value="UniProtKB-UniRule"/>
</dbReference>
<evidence type="ECO:0000256" key="6">
    <source>
        <dbReference type="HAMAP-Rule" id="MF_00031"/>
    </source>
</evidence>
<keyword evidence="8" id="KW-0347">Helicase</keyword>
<dbReference type="GO" id="GO:0005737">
    <property type="term" value="C:cytoplasm"/>
    <property type="evidence" value="ECO:0007669"/>
    <property type="project" value="UniProtKB-SubCell"/>
</dbReference>
<dbReference type="SUPFAM" id="SSF47781">
    <property type="entry name" value="RuvA domain 2-like"/>
    <property type="match status" value="1"/>
</dbReference>
<sequence>MIAYIEGKIIGQGENWVVVKPEGLGVGYKVFCGALDPRVREDDKFNDITFYIHQHIREDANDLYGFATLDTLKFFELLISVSGVGPKMALNISSQLSADNIKNAVIENDSNLFTTISGVGKKLAAKIIIELKNKIDKLGDINLSMISGDNELVETLKSIGFKSAEIQKTIQQIPKNLKTLEEKIKYAIKEIRR</sequence>
<dbReference type="Pfam" id="PF14520">
    <property type="entry name" value="HHH_5"/>
    <property type="match status" value="1"/>
</dbReference>
<keyword evidence="2 6" id="KW-0227">DNA damage</keyword>
<keyword evidence="4 6" id="KW-0233">DNA recombination</keyword>
<feature type="region of interest" description="Domain III" evidence="6">
    <location>
        <begin position="150"/>
        <end position="193"/>
    </location>
</feature>
<evidence type="ECO:0000313" key="9">
    <source>
        <dbReference type="Proteomes" id="UP000315589"/>
    </source>
</evidence>
<name>A0A554LLV8_9BACT</name>
<dbReference type="InterPro" id="IPR012340">
    <property type="entry name" value="NA-bd_OB-fold"/>
</dbReference>
<gene>
    <name evidence="6" type="primary">ruvA</name>
    <name evidence="8" type="ORF">CEN91_180</name>
</gene>
<dbReference type="GO" id="GO:0009379">
    <property type="term" value="C:Holliday junction helicase complex"/>
    <property type="evidence" value="ECO:0007669"/>
    <property type="project" value="InterPro"/>
</dbReference>
<keyword evidence="8" id="KW-0067">ATP-binding</keyword>
<keyword evidence="8" id="KW-0547">Nucleotide-binding</keyword>
<comment type="function">
    <text evidence="6">The RuvA-RuvB-RuvC complex processes Holliday junction (HJ) DNA during genetic recombination and DNA repair, while the RuvA-RuvB complex plays an important role in the rescue of blocked DNA replication forks via replication fork reversal (RFR). RuvA specifically binds to HJ cruciform DNA, conferring on it an open structure. The RuvB hexamer acts as an ATP-dependent pump, pulling dsDNA into and through the RuvAB complex. HJ branch migration allows RuvC to scan DNA until it finds its consensus sequence, where it cleaves and resolves the cruciform DNA.</text>
</comment>
<dbReference type="Pfam" id="PF01330">
    <property type="entry name" value="RuvA_N"/>
    <property type="match status" value="1"/>
</dbReference>
<reference evidence="8 9" key="1">
    <citation type="submission" date="2017-07" db="EMBL/GenBank/DDBJ databases">
        <title>Mechanisms for carbon and nitrogen cycling indicate functional differentiation within the Candidate Phyla Radiation.</title>
        <authorList>
            <person name="Danczak R.E."/>
            <person name="Johnston M.D."/>
            <person name="Kenah C."/>
            <person name="Slattery M."/>
            <person name="Wrighton K.C."/>
            <person name="Wilkins M.J."/>
        </authorList>
    </citation>
    <scope>NUCLEOTIDE SEQUENCE [LARGE SCALE GENOMIC DNA]</scope>
    <source>
        <strain evidence="8">Licking1014_85</strain>
    </source>
</reference>
<dbReference type="InterPro" id="IPR011114">
    <property type="entry name" value="RuvA_C"/>
</dbReference>
<dbReference type="GO" id="GO:0009378">
    <property type="term" value="F:four-way junction helicase activity"/>
    <property type="evidence" value="ECO:0007669"/>
    <property type="project" value="InterPro"/>
</dbReference>
<dbReference type="InterPro" id="IPR010994">
    <property type="entry name" value="RuvA_2-like"/>
</dbReference>
<organism evidence="8 9">
    <name type="scientific">Candidatus Berkelbacteria bacterium Licking1014_85</name>
    <dbReference type="NCBI Taxonomy" id="2017148"/>
    <lineage>
        <taxon>Bacteria</taxon>
        <taxon>Candidatus Berkelbacteria</taxon>
    </lineage>
</organism>
<protein>
    <recommendedName>
        <fullName evidence="6">Holliday junction branch migration complex subunit RuvA</fullName>
    </recommendedName>
</protein>
<keyword evidence="3 6" id="KW-0238">DNA-binding</keyword>
<dbReference type="InterPro" id="IPR013849">
    <property type="entry name" value="DNA_helicase_Holl-junc_RuvA_I"/>
</dbReference>
<keyword evidence="5 6" id="KW-0234">DNA repair</keyword>
<dbReference type="HAMAP" id="MF_00031">
    <property type="entry name" value="DNA_HJ_migration_RuvA"/>
    <property type="match status" value="1"/>
</dbReference>
<dbReference type="SUPFAM" id="SSF50249">
    <property type="entry name" value="Nucleic acid-binding proteins"/>
    <property type="match status" value="1"/>
</dbReference>
<dbReference type="AlphaFoldDB" id="A0A554LLV8"/>
<dbReference type="Gene3D" id="2.40.50.140">
    <property type="entry name" value="Nucleic acid-binding proteins"/>
    <property type="match status" value="1"/>
</dbReference>
<dbReference type="InterPro" id="IPR036267">
    <property type="entry name" value="RuvA_C_sf"/>
</dbReference>